<dbReference type="InterPro" id="IPR036736">
    <property type="entry name" value="ACP-like_sf"/>
</dbReference>
<dbReference type="PROSITE" id="PS00012">
    <property type="entry name" value="PHOSPHOPANTETHEINE"/>
    <property type="match status" value="1"/>
</dbReference>
<dbReference type="Gene3D" id="1.10.1200.10">
    <property type="entry name" value="ACP-like"/>
    <property type="match status" value="1"/>
</dbReference>
<dbReference type="InterPro" id="IPR020845">
    <property type="entry name" value="AMP-binding_CS"/>
</dbReference>
<keyword evidence="3" id="KW-0597">Phosphoprotein</keyword>
<dbReference type="Pfam" id="PF00501">
    <property type="entry name" value="AMP-binding"/>
    <property type="match status" value="1"/>
</dbReference>
<dbReference type="SUPFAM" id="SSF52777">
    <property type="entry name" value="CoA-dependent acyltransferases"/>
    <property type="match status" value="2"/>
</dbReference>
<feature type="domain" description="Carrier" evidence="4">
    <location>
        <begin position="930"/>
        <end position="1004"/>
    </location>
</feature>
<dbReference type="PANTHER" id="PTHR45527">
    <property type="entry name" value="NONRIBOSOMAL PEPTIDE SYNTHETASE"/>
    <property type="match status" value="1"/>
</dbReference>
<dbReference type="PROSITE" id="PS00455">
    <property type="entry name" value="AMP_BINDING"/>
    <property type="match status" value="1"/>
</dbReference>
<gene>
    <name evidence="5" type="ORF">AWV77_19785</name>
</gene>
<dbReference type="SUPFAM" id="SSF56801">
    <property type="entry name" value="Acetyl-CoA synthetase-like"/>
    <property type="match status" value="1"/>
</dbReference>
<dbReference type="Gene3D" id="3.40.50.12780">
    <property type="entry name" value="N-terminal domain of ligase-like"/>
    <property type="match status" value="1"/>
</dbReference>
<dbReference type="RefSeq" id="WP_060755865.1">
    <property type="nucleotide sequence ID" value="NZ_LRMR01000029.1"/>
</dbReference>
<evidence type="ECO:0000256" key="1">
    <source>
        <dbReference type="ARBA" id="ARBA00001957"/>
    </source>
</evidence>
<dbReference type="NCBIfam" id="TIGR01733">
    <property type="entry name" value="AA-adenyl-dom"/>
    <property type="match status" value="1"/>
</dbReference>
<evidence type="ECO:0000313" key="5">
    <source>
        <dbReference type="EMBL" id="KWU49282.1"/>
    </source>
</evidence>
<dbReference type="InterPro" id="IPR042099">
    <property type="entry name" value="ANL_N_sf"/>
</dbReference>
<dbReference type="PROSITE" id="PS50075">
    <property type="entry name" value="CARRIER"/>
    <property type="match status" value="1"/>
</dbReference>
<dbReference type="Pfam" id="PF00668">
    <property type="entry name" value="Condensation"/>
    <property type="match status" value="1"/>
</dbReference>
<name>A0A0X7K0S6_9PSED</name>
<proteinExistence type="predicted"/>
<dbReference type="Gene3D" id="3.30.559.10">
    <property type="entry name" value="Chloramphenicol acetyltransferase-like domain"/>
    <property type="match status" value="1"/>
</dbReference>
<organism evidence="5 6">
    <name type="scientific">Pseudomonas palleroniana</name>
    <dbReference type="NCBI Taxonomy" id="191390"/>
    <lineage>
        <taxon>Bacteria</taxon>
        <taxon>Pseudomonadati</taxon>
        <taxon>Pseudomonadota</taxon>
        <taxon>Gammaproteobacteria</taxon>
        <taxon>Pseudomonadales</taxon>
        <taxon>Pseudomonadaceae</taxon>
        <taxon>Pseudomonas</taxon>
    </lineage>
</organism>
<comment type="caution">
    <text evidence="5">The sequence shown here is derived from an EMBL/GenBank/DDBJ whole genome shotgun (WGS) entry which is preliminary data.</text>
</comment>
<accession>A0A0X7K0S6</accession>
<evidence type="ECO:0000259" key="4">
    <source>
        <dbReference type="PROSITE" id="PS50075"/>
    </source>
</evidence>
<dbReference type="PANTHER" id="PTHR45527:SF1">
    <property type="entry name" value="FATTY ACID SYNTHASE"/>
    <property type="match status" value="1"/>
</dbReference>
<dbReference type="InterPro" id="IPR045851">
    <property type="entry name" value="AMP-bd_C_sf"/>
</dbReference>
<protein>
    <recommendedName>
        <fullName evidence="4">Carrier domain-containing protein</fullName>
    </recommendedName>
</protein>
<dbReference type="GO" id="GO:0005737">
    <property type="term" value="C:cytoplasm"/>
    <property type="evidence" value="ECO:0007669"/>
    <property type="project" value="TreeGrafter"/>
</dbReference>
<dbReference type="GO" id="GO:0043041">
    <property type="term" value="P:amino acid activation for nonribosomal peptide biosynthetic process"/>
    <property type="evidence" value="ECO:0007669"/>
    <property type="project" value="TreeGrafter"/>
</dbReference>
<dbReference type="Proteomes" id="UP000067111">
    <property type="component" value="Unassembled WGS sequence"/>
</dbReference>
<dbReference type="InterPro" id="IPR000873">
    <property type="entry name" value="AMP-dep_synth/lig_dom"/>
</dbReference>
<evidence type="ECO:0000256" key="2">
    <source>
        <dbReference type="ARBA" id="ARBA00022450"/>
    </source>
</evidence>
<keyword evidence="2" id="KW-0596">Phosphopantetheine</keyword>
<sequence length="1026" mass="112078">MQASLRQKVLCLQQSIDSNLPGLLLEVAFHVSTDLSTAQLVSRIERVAERHASLRQRFIMRDGTYWIEQASPQALRYCFERTCDAASPDALLAPSRARIEIESERLFHAEVVERSDGQRYLVFRIHHAIADLWSVGLLIRDFSEDCKDRPSVSSAPRQMAPVIDLEFWRKQMSQQTSFSLPIGSQQAQARRCAILSSFVVDRENTANLALLATACGVTPYTVLLAAHALTLSRIGQSQTVPLAVTFHGRNRGNKDAVGYFANTLAVPFDACDESVEDFIKRTAKRLDEASRASLNAGYPELAEIMAPQGWTPTVPSNAVILQQDMPGMPRGLAAALLGLGTVQLGDMALTAVEPPTSIGPFATALLLTRYDGQLHGRVEVDPAQHPSWLADAIASQFAVILEGMVKDPQARLSALPAGLLHPPKAHAAERPGPASETLVAAFLRQATHSPDSPALQTPEATLSYGELASRVATLSAAMRLRGFEPGQTAAILLPRDINLVPALLAIMACGGSYVPLSEANHDELNRSILIKSRCRAILTDQEGVTRFAHLAPCWSLSDLLSMPDVPLLDQSQPQAKAYILFTSGSTGEPKGVAITHANAANLLRWAAQDCGPEYLAQTLAATPTTFDLSIFEMFAPLVVGGCVRPVSSVMSLIDNPTPLAGITLINTVPSVADALLQHDVLEPSLRMLNLAGEPLSRDLYLRLQKKLPSTRIVNLYGPTETTTYSTALVLEPAQQEITIGYPLLGTWVDVVDEHMQSVGIGVPGELIIHGHGVAQGYVSDPVRSAASFLPAPDGLRCYRTGDRVRWLPDGRLDFIGRQDDQIKVRGFRIELGPVQTALQSIETVHESAVVVVPKGQQRSIVAFVSLNEPSEDESQQRTSIKQYLHGVLPYYAVPDQIIFLATLPRNKHGKIDRTQLLAFNPLTANEYETREANDVEKRVASCWQAIIGHPVALHENFLDIGGHSLSLTHLTGLLRKEFNIHISLHDLWIRPTIHLQADFIQNLQCSSQARPAAAPIPRLDRKISHH</sequence>
<dbReference type="InterPro" id="IPR009081">
    <property type="entry name" value="PP-bd_ACP"/>
</dbReference>
<dbReference type="InterPro" id="IPR010071">
    <property type="entry name" value="AA_adenyl_dom"/>
</dbReference>
<dbReference type="GO" id="GO:0044550">
    <property type="term" value="P:secondary metabolite biosynthetic process"/>
    <property type="evidence" value="ECO:0007669"/>
    <property type="project" value="TreeGrafter"/>
</dbReference>
<reference evidence="6" key="1">
    <citation type="submission" date="2016-01" db="EMBL/GenBank/DDBJ databases">
        <authorList>
            <person name="Gamez R.M."/>
            <person name="Rodriguez F."/>
            <person name="Bernal J.F."/>
            <person name="Agarwala R."/>
            <person name="Landsman D."/>
            <person name="Marino-Ramirez L."/>
        </authorList>
    </citation>
    <scope>NUCLEOTIDE SEQUENCE [LARGE SCALE GENOMIC DNA]</scope>
    <source>
        <strain evidence="6">Ps006</strain>
    </source>
</reference>
<dbReference type="Gene3D" id="3.30.559.30">
    <property type="entry name" value="Nonribosomal peptide synthetase, condensation domain"/>
    <property type="match status" value="1"/>
</dbReference>
<dbReference type="OrthoDB" id="9757559at2"/>
<comment type="cofactor">
    <cofactor evidence="1">
        <name>pantetheine 4'-phosphate</name>
        <dbReference type="ChEBI" id="CHEBI:47942"/>
    </cofactor>
</comment>
<dbReference type="InterPro" id="IPR001242">
    <property type="entry name" value="Condensation_dom"/>
</dbReference>
<dbReference type="SUPFAM" id="SSF47336">
    <property type="entry name" value="ACP-like"/>
    <property type="match status" value="1"/>
</dbReference>
<dbReference type="InterPro" id="IPR006162">
    <property type="entry name" value="Ppantetheine_attach_site"/>
</dbReference>
<dbReference type="AlphaFoldDB" id="A0A0X7K0S6"/>
<dbReference type="EMBL" id="LRMR01000029">
    <property type="protein sequence ID" value="KWU49282.1"/>
    <property type="molecule type" value="Genomic_DNA"/>
</dbReference>
<dbReference type="InterPro" id="IPR023213">
    <property type="entry name" value="CAT-like_dom_sf"/>
</dbReference>
<dbReference type="InterPro" id="IPR025110">
    <property type="entry name" value="AMP-bd_C"/>
</dbReference>
<dbReference type="Gene3D" id="3.30.300.30">
    <property type="match status" value="1"/>
</dbReference>
<dbReference type="Pfam" id="PF00550">
    <property type="entry name" value="PP-binding"/>
    <property type="match status" value="1"/>
</dbReference>
<dbReference type="Pfam" id="PF13193">
    <property type="entry name" value="AMP-binding_C"/>
    <property type="match status" value="1"/>
</dbReference>
<dbReference type="GO" id="GO:0031177">
    <property type="term" value="F:phosphopantetheine binding"/>
    <property type="evidence" value="ECO:0007669"/>
    <property type="project" value="TreeGrafter"/>
</dbReference>
<evidence type="ECO:0000313" key="6">
    <source>
        <dbReference type="Proteomes" id="UP000067111"/>
    </source>
</evidence>
<evidence type="ECO:0000256" key="3">
    <source>
        <dbReference type="ARBA" id="ARBA00022553"/>
    </source>
</evidence>
<dbReference type="GO" id="GO:0003824">
    <property type="term" value="F:catalytic activity"/>
    <property type="evidence" value="ECO:0007669"/>
    <property type="project" value="InterPro"/>
</dbReference>